<feature type="transmembrane region" description="Helical" evidence="8">
    <location>
        <begin position="45"/>
        <end position="63"/>
    </location>
</feature>
<comment type="subcellular location">
    <subcellularLocation>
        <location evidence="1">Cell membrane</location>
        <topology evidence="1">Multi-pass membrane protein</topology>
    </subcellularLocation>
</comment>
<dbReference type="PANTHER" id="PTHR33908">
    <property type="entry name" value="MANNOSYLTRANSFERASE YKCB-RELATED"/>
    <property type="match status" value="1"/>
</dbReference>
<name>A0A521CVP4_9FLAO</name>
<keyword evidence="4 10" id="KW-0808">Transferase</keyword>
<feature type="transmembrane region" description="Helical" evidence="8">
    <location>
        <begin position="83"/>
        <end position="102"/>
    </location>
</feature>
<proteinExistence type="predicted"/>
<evidence type="ECO:0000256" key="7">
    <source>
        <dbReference type="ARBA" id="ARBA00023136"/>
    </source>
</evidence>
<dbReference type="InterPro" id="IPR038731">
    <property type="entry name" value="RgtA/B/C-like"/>
</dbReference>
<feature type="transmembrane region" description="Helical" evidence="8">
    <location>
        <begin position="280"/>
        <end position="299"/>
    </location>
</feature>
<gene>
    <name evidence="10" type="ORF">SAMN06265349_102961</name>
</gene>
<evidence type="ECO:0000256" key="2">
    <source>
        <dbReference type="ARBA" id="ARBA00022475"/>
    </source>
</evidence>
<dbReference type="PANTHER" id="PTHR33908:SF11">
    <property type="entry name" value="MEMBRANE PROTEIN"/>
    <property type="match status" value="1"/>
</dbReference>
<dbReference type="Proteomes" id="UP000317289">
    <property type="component" value="Unassembled WGS sequence"/>
</dbReference>
<keyword evidence="5 8" id="KW-0812">Transmembrane</keyword>
<feature type="transmembrane region" description="Helical" evidence="8">
    <location>
        <begin position="192"/>
        <end position="218"/>
    </location>
</feature>
<feature type="transmembrane region" description="Helical" evidence="8">
    <location>
        <begin position="360"/>
        <end position="377"/>
    </location>
</feature>
<dbReference type="GO" id="GO:0009103">
    <property type="term" value="P:lipopolysaccharide biosynthetic process"/>
    <property type="evidence" value="ECO:0007669"/>
    <property type="project" value="UniProtKB-ARBA"/>
</dbReference>
<feature type="transmembrane region" description="Helical" evidence="8">
    <location>
        <begin position="109"/>
        <end position="130"/>
    </location>
</feature>
<evidence type="ECO:0000313" key="10">
    <source>
        <dbReference type="EMBL" id="SMO63498.1"/>
    </source>
</evidence>
<evidence type="ECO:0000256" key="4">
    <source>
        <dbReference type="ARBA" id="ARBA00022679"/>
    </source>
</evidence>
<dbReference type="AlphaFoldDB" id="A0A521CVP4"/>
<feature type="transmembrane region" description="Helical" evidence="8">
    <location>
        <begin position="162"/>
        <end position="180"/>
    </location>
</feature>
<evidence type="ECO:0000256" key="5">
    <source>
        <dbReference type="ARBA" id="ARBA00022692"/>
    </source>
</evidence>
<keyword evidence="2" id="KW-1003">Cell membrane</keyword>
<dbReference type="Pfam" id="PF13231">
    <property type="entry name" value="PMT_2"/>
    <property type="match status" value="1"/>
</dbReference>
<feature type="domain" description="Glycosyltransferase RgtA/B/C/D-like" evidence="9">
    <location>
        <begin position="90"/>
        <end position="247"/>
    </location>
</feature>
<feature type="transmembrane region" description="Helical" evidence="8">
    <location>
        <begin position="230"/>
        <end position="249"/>
    </location>
</feature>
<dbReference type="GO" id="GO:0005886">
    <property type="term" value="C:plasma membrane"/>
    <property type="evidence" value="ECO:0007669"/>
    <property type="project" value="UniProtKB-SubCell"/>
</dbReference>
<evidence type="ECO:0000259" key="9">
    <source>
        <dbReference type="Pfam" id="PF13231"/>
    </source>
</evidence>
<organism evidence="10 11">
    <name type="scientific">Flavobacterium resistens</name>
    <dbReference type="NCBI Taxonomy" id="443612"/>
    <lineage>
        <taxon>Bacteria</taxon>
        <taxon>Pseudomonadati</taxon>
        <taxon>Bacteroidota</taxon>
        <taxon>Flavobacteriia</taxon>
        <taxon>Flavobacteriales</taxon>
        <taxon>Flavobacteriaceae</taxon>
        <taxon>Flavobacterium</taxon>
    </lineage>
</organism>
<evidence type="ECO:0000256" key="6">
    <source>
        <dbReference type="ARBA" id="ARBA00022989"/>
    </source>
</evidence>
<keyword evidence="7 8" id="KW-0472">Membrane</keyword>
<protein>
    <submittedName>
        <fullName evidence="10">Dolichyl-phosphate-mannose-protein mannosyltransferase</fullName>
    </submittedName>
</protein>
<dbReference type="EMBL" id="FXTA01000002">
    <property type="protein sequence ID" value="SMO63498.1"/>
    <property type="molecule type" value="Genomic_DNA"/>
</dbReference>
<evidence type="ECO:0000256" key="8">
    <source>
        <dbReference type="SAM" id="Phobius"/>
    </source>
</evidence>
<feature type="transmembrane region" description="Helical" evidence="8">
    <location>
        <begin position="306"/>
        <end position="323"/>
    </location>
</feature>
<reference evidence="10 11" key="1">
    <citation type="submission" date="2017-05" db="EMBL/GenBank/DDBJ databases">
        <authorList>
            <person name="Varghese N."/>
            <person name="Submissions S."/>
        </authorList>
    </citation>
    <scope>NUCLEOTIDE SEQUENCE [LARGE SCALE GENOMIC DNA]</scope>
    <source>
        <strain evidence="10 11">DSM 19382</strain>
    </source>
</reference>
<sequence length="548" mass="63989">MKYSEYSKIKINPILATELHVDLKPLTTQKPNKPKKTEIYMTKKTFILIGFIILKFALQYILLSPEYDLQRDEYLHLDQAHHLAWGYLSVPPVTSWFSYIIYLLGNTVFWVKFFPALFGVLTLLVVWKTIEVLKGSLFALILASTCILLSSLLRLNMLFQPNSLDILCWTTFYFTVIQYIKTEKTKWLYTGAIIFAFGFLNKYNILFLLIGFLPALLLSKQRKIVAEKNLYFALILGLILILPNLLWQYNNHFPIVHHMKELAETQLVNVDRAGFLKEQLLFFIGGFIVILSSFYALLFYKPFANYRFFFLSIVFTLLVFIYFKAKAYYAIGLYPIYIAFGAVFLGEISKSGWKRFLQPVLILIPLLLFIPIYKVAFPNKTPQEIVAKPEKYKKFGMLRWEDGKDHELPQDFADMLGWKELAHKTDSVYALFPKSENTLVLCDNYGQAGAINYYTKKGIKAVSFNADYVNWFNLDIYYTNLIRIKEFEEKSTEFAETSPFFEKASIGGEITNKFAREYKTTIFVFTKAKININKRLEQEIKEEKNYDK</sequence>
<evidence type="ECO:0000313" key="11">
    <source>
        <dbReference type="Proteomes" id="UP000317289"/>
    </source>
</evidence>
<feature type="transmembrane region" description="Helical" evidence="8">
    <location>
        <begin position="329"/>
        <end position="348"/>
    </location>
</feature>
<evidence type="ECO:0000256" key="3">
    <source>
        <dbReference type="ARBA" id="ARBA00022676"/>
    </source>
</evidence>
<accession>A0A521CVP4</accession>
<dbReference type="GO" id="GO:0016763">
    <property type="term" value="F:pentosyltransferase activity"/>
    <property type="evidence" value="ECO:0007669"/>
    <property type="project" value="TreeGrafter"/>
</dbReference>
<feature type="transmembrane region" description="Helical" evidence="8">
    <location>
        <begin position="136"/>
        <end position="155"/>
    </location>
</feature>
<evidence type="ECO:0000256" key="1">
    <source>
        <dbReference type="ARBA" id="ARBA00004651"/>
    </source>
</evidence>
<keyword evidence="3 10" id="KW-0328">Glycosyltransferase</keyword>
<keyword evidence="6 8" id="KW-1133">Transmembrane helix</keyword>
<dbReference type="InterPro" id="IPR050297">
    <property type="entry name" value="LipidA_mod_glycosyltrf_83"/>
</dbReference>